<organism evidence="4 5">
    <name type="scientific">Zingiber officinale</name>
    <name type="common">Ginger</name>
    <name type="synonym">Amomum zingiber</name>
    <dbReference type="NCBI Taxonomy" id="94328"/>
    <lineage>
        <taxon>Eukaryota</taxon>
        <taxon>Viridiplantae</taxon>
        <taxon>Streptophyta</taxon>
        <taxon>Embryophyta</taxon>
        <taxon>Tracheophyta</taxon>
        <taxon>Spermatophyta</taxon>
        <taxon>Magnoliopsida</taxon>
        <taxon>Liliopsida</taxon>
        <taxon>Zingiberales</taxon>
        <taxon>Zingiberaceae</taxon>
        <taxon>Zingiber</taxon>
    </lineage>
</organism>
<evidence type="ECO:0000313" key="5">
    <source>
        <dbReference type="Proteomes" id="UP000734854"/>
    </source>
</evidence>
<name>A0A8J5H145_ZINOF</name>
<feature type="region of interest" description="Disordered" evidence="3">
    <location>
        <begin position="516"/>
        <end position="571"/>
    </location>
</feature>
<dbReference type="Gene3D" id="2.120.10.80">
    <property type="entry name" value="Kelch-type beta propeller"/>
    <property type="match status" value="2"/>
</dbReference>
<sequence>MVKSFLEEMRWEVVRADARGGEASDRRSAEANAGAICGPGVRWGHSCNAVQGGRFLYVFGGYGRDRCQTNDVHVFDTVKQSWSKPTLKGIPPSPRDSHSCTTVGDKLFVFGGTDGKNPLKDTHILDTSSNTWILPNLYGEGPEAREGHSAVFVGKRLFIFGGCGKSETNEEKYYNDTYILDIEKLSWEQAVTSGSPPSARDCHSCSSWKNQIIVLGGEDSSGCYLSDVHILIVGISPVKFQPGEAFVVLSAILCINFITIVPFLHVEIMSFILYAPNGDTFSPRADTLVWQPMKTSGKIFPPRAGHTTVPLGNDLFVFGGFSDAKNLYDDLYVLNLEKQTWSKVVPDNQGPCGRFSVAGECLDYSKGIIAFLGGCNEFLDALDDMYYLHTGLINICKKVSDQMSAGEVKFEARVINVNRFGYAIETTIDGKLLHGMLFSSTSNISIDNHTHYKKRMVDDNVSNQANLNQPTGATNISAERERISDPEQPDNPHVEGPKLCSPSVEIFGSNLTNITPCGKAPGNVDQDSRAPGDKNNEVSDSQKIPVDLSENRSLPAEADATLLNDGSKQGS</sequence>
<evidence type="ECO:0000256" key="1">
    <source>
        <dbReference type="ARBA" id="ARBA00022441"/>
    </source>
</evidence>
<reference evidence="4 5" key="1">
    <citation type="submission" date="2020-08" db="EMBL/GenBank/DDBJ databases">
        <title>Plant Genome Project.</title>
        <authorList>
            <person name="Zhang R.-G."/>
        </authorList>
    </citation>
    <scope>NUCLEOTIDE SEQUENCE [LARGE SCALE GENOMIC DNA]</scope>
    <source>
        <tissue evidence="4">Rhizome</tissue>
    </source>
</reference>
<dbReference type="PANTHER" id="PTHR46093:SF9">
    <property type="entry name" value="DCD DOMAIN-CONTAINING PROTEIN"/>
    <property type="match status" value="1"/>
</dbReference>
<gene>
    <name evidence="4" type="ORF">ZIOFF_025091</name>
</gene>
<proteinExistence type="predicted"/>
<keyword evidence="5" id="KW-1185">Reference proteome</keyword>
<keyword evidence="2" id="KW-0677">Repeat</keyword>
<feature type="region of interest" description="Disordered" evidence="3">
    <location>
        <begin position="462"/>
        <end position="501"/>
    </location>
</feature>
<feature type="compositionally biased region" description="Basic and acidic residues" evidence="3">
    <location>
        <begin position="526"/>
        <end position="537"/>
    </location>
</feature>
<feature type="compositionally biased region" description="Polar residues" evidence="3">
    <location>
        <begin position="462"/>
        <end position="477"/>
    </location>
</feature>
<comment type="caution">
    <text evidence="4">The sequence shown here is derived from an EMBL/GenBank/DDBJ whole genome shotgun (WGS) entry which is preliminary data.</text>
</comment>
<dbReference type="Pfam" id="PF24681">
    <property type="entry name" value="Kelch_KLHDC2_KLHL20_DRC7"/>
    <property type="match status" value="2"/>
</dbReference>
<dbReference type="Proteomes" id="UP000734854">
    <property type="component" value="Unassembled WGS sequence"/>
</dbReference>
<dbReference type="InterPro" id="IPR015915">
    <property type="entry name" value="Kelch-typ_b-propeller"/>
</dbReference>
<evidence type="ECO:0000256" key="2">
    <source>
        <dbReference type="ARBA" id="ARBA00022737"/>
    </source>
</evidence>
<keyword evidence="1" id="KW-0880">Kelch repeat</keyword>
<dbReference type="PANTHER" id="PTHR46093">
    <property type="entry name" value="ACYL-COA-BINDING DOMAIN-CONTAINING PROTEIN 5"/>
    <property type="match status" value="1"/>
</dbReference>
<feature type="compositionally biased region" description="Basic and acidic residues" evidence="3">
    <location>
        <begin position="478"/>
        <end position="496"/>
    </location>
</feature>
<evidence type="ECO:0000313" key="4">
    <source>
        <dbReference type="EMBL" id="KAG6514721.1"/>
    </source>
</evidence>
<dbReference type="SUPFAM" id="SSF117281">
    <property type="entry name" value="Kelch motif"/>
    <property type="match status" value="2"/>
</dbReference>
<protein>
    <submittedName>
        <fullName evidence="4">Uncharacterized protein</fullName>
    </submittedName>
</protein>
<accession>A0A8J5H145</accession>
<dbReference type="AlphaFoldDB" id="A0A8J5H145"/>
<dbReference type="EMBL" id="JACMSC010000007">
    <property type="protein sequence ID" value="KAG6514721.1"/>
    <property type="molecule type" value="Genomic_DNA"/>
</dbReference>
<evidence type="ECO:0000256" key="3">
    <source>
        <dbReference type="SAM" id="MobiDB-lite"/>
    </source>
</evidence>